<evidence type="ECO:0000256" key="1">
    <source>
        <dbReference type="SAM" id="Coils"/>
    </source>
</evidence>
<gene>
    <name evidence="3" type="primary">RvY_01150-1</name>
    <name evidence="3" type="synonym">RvY_01150.1</name>
    <name evidence="3" type="ORF">RvY_01150</name>
</gene>
<proteinExistence type="predicted"/>
<evidence type="ECO:0000313" key="3">
    <source>
        <dbReference type="EMBL" id="GAU88453.1"/>
    </source>
</evidence>
<accession>A0A1D1UQ18</accession>
<keyword evidence="1" id="KW-0175">Coiled coil</keyword>
<evidence type="ECO:0000256" key="2">
    <source>
        <dbReference type="SAM" id="MobiDB-lite"/>
    </source>
</evidence>
<evidence type="ECO:0000313" key="4">
    <source>
        <dbReference type="Proteomes" id="UP000186922"/>
    </source>
</evidence>
<feature type="coiled-coil region" evidence="1">
    <location>
        <begin position="139"/>
        <end position="166"/>
    </location>
</feature>
<dbReference type="AlphaFoldDB" id="A0A1D1UQ18"/>
<protein>
    <recommendedName>
        <fullName evidence="5">Biogenesis of lysosome-related organelles complex 1 subunit 4</fullName>
    </recommendedName>
</protein>
<comment type="caution">
    <text evidence="3">The sequence shown here is derived from an EMBL/GenBank/DDBJ whole genome shotgun (WGS) entry which is preliminary data.</text>
</comment>
<dbReference type="EMBL" id="BDGG01000001">
    <property type="protein sequence ID" value="GAU88453.1"/>
    <property type="molecule type" value="Genomic_DNA"/>
</dbReference>
<feature type="region of interest" description="Disordered" evidence="2">
    <location>
        <begin position="1"/>
        <end position="24"/>
    </location>
</feature>
<sequence length="242" mass="27098">MLRILNGGSAREEEDDSSDIEIPVSHDYPSVNIAHRREFHEAAPKKMPSLLDRLTKEVVGLYNGIVAPTTSSSHAERADLGLTQQLDQMESMADEMLDMLAEYYEILEVTRNSTSVLLNTALPETFLAVQQISSMYGKIDRLEEIVDQAQFLADEMEKAVAQAETELLPSTAVTVKGFLRNLSPFALPRSRSDQRDWSVLKFYEPDVFVADRYLSVANDCAPASTVIREEAQEGSSKSRRDH</sequence>
<keyword evidence="4" id="KW-1185">Reference proteome</keyword>
<reference evidence="3 4" key="1">
    <citation type="journal article" date="2016" name="Nat. Commun.">
        <title>Extremotolerant tardigrade genome and improved radiotolerance of human cultured cells by tardigrade-unique protein.</title>
        <authorList>
            <person name="Hashimoto T."/>
            <person name="Horikawa D.D."/>
            <person name="Saito Y."/>
            <person name="Kuwahara H."/>
            <person name="Kozuka-Hata H."/>
            <person name="Shin-I T."/>
            <person name="Minakuchi Y."/>
            <person name="Ohishi K."/>
            <person name="Motoyama A."/>
            <person name="Aizu T."/>
            <person name="Enomoto A."/>
            <person name="Kondo K."/>
            <person name="Tanaka S."/>
            <person name="Hara Y."/>
            <person name="Koshikawa S."/>
            <person name="Sagara H."/>
            <person name="Miura T."/>
            <person name="Yokobori S."/>
            <person name="Miyagawa K."/>
            <person name="Suzuki Y."/>
            <person name="Kubo T."/>
            <person name="Oyama M."/>
            <person name="Kohara Y."/>
            <person name="Fujiyama A."/>
            <person name="Arakawa K."/>
            <person name="Katayama T."/>
            <person name="Toyoda A."/>
            <person name="Kunieda T."/>
        </authorList>
    </citation>
    <scope>NUCLEOTIDE SEQUENCE [LARGE SCALE GENOMIC DNA]</scope>
    <source>
        <strain evidence="3 4">YOKOZUNA-1</strain>
    </source>
</reference>
<dbReference type="OrthoDB" id="2372305at2759"/>
<evidence type="ECO:0008006" key="5">
    <source>
        <dbReference type="Google" id="ProtNLM"/>
    </source>
</evidence>
<dbReference type="Proteomes" id="UP000186922">
    <property type="component" value="Unassembled WGS sequence"/>
</dbReference>
<organism evidence="3 4">
    <name type="scientific">Ramazzottius varieornatus</name>
    <name type="common">Water bear</name>
    <name type="synonym">Tardigrade</name>
    <dbReference type="NCBI Taxonomy" id="947166"/>
    <lineage>
        <taxon>Eukaryota</taxon>
        <taxon>Metazoa</taxon>
        <taxon>Ecdysozoa</taxon>
        <taxon>Tardigrada</taxon>
        <taxon>Eutardigrada</taxon>
        <taxon>Parachela</taxon>
        <taxon>Hypsibioidea</taxon>
        <taxon>Ramazzottiidae</taxon>
        <taxon>Ramazzottius</taxon>
    </lineage>
</organism>
<name>A0A1D1UQ18_RAMVA</name>